<evidence type="ECO:0000313" key="7">
    <source>
        <dbReference type="EMBL" id="PYZ92991.1"/>
    </source>
</evidence>
<dbReference type="InterPro" id="IPR013332">
    <property type="entry name" value="KPR_N"/>
</dbReference>
<dbReference type="Pfam" id="PF02558">
    <property type="entry name" value="ApbA"/>
    <property type="match status" value="1"/>
</dbReference>
<evidence type="ECO:0000256" key="3">
    <source>
        <dbReference type="ARBA" id="ARBA00023002"/>
    </source>
</evidence>
<comment type="catalytic activity">
    <reaction evidence="4">
        <text>(R)-pantoate + NADP(+) = 2-dehydropantoate + NADPH + H(+)</text>
        <dbReference type="Rhea" id="RHEA:16233"/>
        <dbReference type="ChEBI" id="CHEBI:11561"/>
        <dbReference type="ChEBI" id="CHEBI:15378"/>
        <dbReference type="ChEBI" id="CHEBI:15980"/>
        <dbReference type="ChEBI" id="CHEBI:57783"/>
        <dbReference type="ChEBI" id="CHEBI:58349"/>
        <dbReference type="EC" id="1.1.1.169"/>
    </reaction>
</comment>
<dbReference type="OrthoDB" id="9800163at2"/>
<dbReference type="RefSeq" id="WP_110609021.1">
    <property type="nucleotide sequence ID" value="NZ_PDOD01000002.1"/>
</dbReference>
<feature type="domain" description="Ketopantoate reductase N-terminal" evidence="5">
    <location>
        <begin position="3"/>
        <end position="147"/>
    </location>
</feature>
<keyword evidence="4" id="KW-0566">Pantothenate biosynthesis</keyword>
<dbReference type="InterPro" id="IPR013328">
    <property type="entry name" value="6PGD_dom2"/>
</dbReference>
<dbReference type="InterPro" id="IPR008927">
    <property type="entry name" value="6-PGluconate_DH-like_C_sf"/>
</dbReference>
<reference evidence="7 8" key="1">
    <citation type="submission" date="2017-10" db="EMBL/GenBank/DDBJ databases">
        <title>Bacillus sp. nov., a halophilic bacterium isolated from a Keqin Lake.</title>
        <authorList>
            <person name="Wang H."/>
        </authorList>
    </citation>
    <scope>NUCLEOTIDE SEQUENCE [LARGE SCALE GENOMIC DNA]</scope>
    <source>
        <strain evidence="7 8">KQ-12</strain>
    </source>
</reference>
<feature type="domain" description="Ketopantoate reductase C-terminal" evidence="6">
    <location>
        <begin position="177"/>
        <end position="296"/>
    </location>
</feature>
<protein>
    <recommendedName>
        <fullName evidence="4">2-dehydropantoate 2-reductase</fullName>
        <ecNumber evidence="4">1.1.1.169</ecNumber>
    </recommendedName>
    <alternativeName>
        <fullName evidence="4">Ketopantoate reductase</fullName>
    </alternativeName>
</protein>
<evidence type="ECO:0000256" key="4">
    <source>
        <dbReference type="RuleBase" id="RU362068"/>
    </source>
</evidence>
<comment type="similarity">
    <text evidence="1 4">Belongs to the ketopantoate reductase family.</text>
</comment>
<dbReference type="GO" id="GO:0005737">
    <property type="term" value="C:cytoplasm"/>
    <property type="evidence" value="ECO:0007669"/>
    <property type="project" value="TreeGrafter"/>
</dbReference>
<accession>A0A323TD15</accession>
<dbReference type="InterPro" id="IPR003710">
    <property type="entry name" value="ApbA"/>
</dbReference>
<dbReference type="AlphaFoldDB" id="A0A323TD15"/>
<organism evidence="7 8">
    <name type="scientific">Salipaludibacillus keqinensis</name>
    <dbReference type="NCBI Taxonomy" id="2045207"/>
    <lineage>
        <taxon>Bacteria</taxon>
        <taxon>Bacillati</taxon>
        <taxon>Bacillota</taxon>
        <taxon>Bacilli</taxon>
        <taxon>Bacillales</taxon>
        <taxon>Bacillaceae</taxon>
    </lineage>
</organism>
<dbReference type="Gene3D" id="3.40.50.720">
    <property type="entry name" value="NAD(P)-binding Rossmann-like Domain"/>
    <property type="match status" value="1"/>
</dbReference>
<gene>
    <name evidence="7" type="ORF">CR194_07250</name>
</gene>
<dbReference type="Gene3D" id="1.10.1040.10">
    <property type="entry name" value="N-(1-d-carboxylethyl)-l-norvaline Dehydrogenase, domain 2"/>
    <property type="match status" value="1"/>
</dbReference>
<dbReference type="GO" id="GO:0008677">
    <property type="term" value="F:2-dehydropantoate 2-reductase activity"/>
    <property type="evidence" value="ECO:0007669"/>
    <property type="project" value="UniProtKB-EC"/>
</dbReference>
<comment type="caution">
    <text evidence="7">The sequence shown here is derived from an EMBL/GenBank/DDBJ whole genome shotgun (WGS) entry which is preliminary data.</text>
</comment>
<dbReference type="FunFam" id="3.40.50.720:FF:000307">
    <property type="entry name" value="2-dehydropantoate 2-reductase"/>
    <property type="match status" value="1"/>
</dbReference>
<dbReference type="SUPFAM" id="SSF48179">
    <property type="entry name" value="6-phosphogluconate dehydrogenase C-terminal domain-like"/>
    <property type="match status" value="1"/>
</dbReference>
<evidence type="ECO:0000259" key="6">
    <source>
        <dbReference type="Pfam" id="PF08546"/>
    </source>
</evidence>
<comment type="pathway">
    <text evidence="4">Cofactor biosynthesis; (R)-pantothenate biosynthesis; (R)-pantoate from 3-methyl-2-oxobutanoate: step 2/2.</text>
</comment>
<dbReference type="InterPro" id="IPR036291">
    <property type="entry name" value="NAD(P)-bd_dom_sf"/>
</dbReference>
<keyword evidence="8" id="KW-1185">Reference proteome</keyword>
<proteinExistence type="inferred from homology"/>
<evidence type="ECO:0000313" key="8">
    <source>
        <dbReference type="Proteomes" id="UP000248214"/>
    </source>
</evidence>
<dbReference type="PANTHER" id="PTHR21708:SF26">
    <property type="entry name" value="2-DEHYDROPANTOATE 2-REDUCTASE"/>
    <property type="match status" value="1"/>
</dbReference>
<dbReference type="EC" id="1.1.1.169" evidence="4"/>
<dbReference type="Proteomes" id="UP000248214">
    <property type="component" value="Unassembled WGS sequence"/>
</dbReference>
<sequence length="305" mass="33853">MNITVAGAGAIGGFLGGMLSRQGHNVSFIARGEHLIKMQENGLQLTSGLDGEIVKSHFTESFESVSEADLILFTVKSTETERMARNIAPYIKKDSFILTFQNGVNNEEILTEIFEEGQILSGAAHISAQVESPGVVRQDGNHIFYVGGLTTTNEESIKNIVKMFEEAGLHTKYSDRIIGRKWEKSLWNVTFNPLSAISGATVGEILDNPELLNTSKAILKEIVQIVKNLNINLRDKTIDRVFETAKLVRGHKTSMLQDKEKGRAMEVESLCGYFVKTAEELNLETPVLDTLYSLLIFIDQQRTSQ</sequence>
<dbReference type="GO" id="GO:0015940">
    <property type="term" value="P:pantothenate biosynthetic process"/>
    <property type="evidence" value="ECO:0007669"/>
    <property type="project" value="UniProtKB-UniPathway"/>
</dbReference>
<dbReference type="EMBL" id="PDOD01000002">
    <property type="protein sequence ID" value="PYZ92991.1"/>
    <property type="molecule type" value="Genomic_DNA"/>
</dbReference>
<evidence type="ECO:0000256" key="1">
    <source>
        <dbReference type="ARBA" id="ARBA00007870"/>
    </source>
</evidence>
<keyword evidence="2 4" id="KW-0521">NADP</keyword>
<dbReference type="InterPro" id="IPR013752">
    <property type="entry name" value="KPA_reductase"/>
</dbReference>
<evidence type="ECO:0000256" key="2">
    <source>
        <dbReference type="ARBA" id="ARBA00022857"/>
    </source>
</evidence>
<dbReference type="InterPro" id="IPR051402">
    <property type="entry name" value="KPR-Related"/>
</dbReference>
<dbReference type="PANTHER" id="PTHR21708">
    <property type="entry name" value="PROBABLE 2-DEHYDROPANTOATE 2-REDUCTASE"/>
    <property type="match status" value="1"/>
</dbReference>
<dbReference type="Pfam" id="PF08546">
    <property type="entry name" value="ApbA_C"/>
    <property type="match status" value="1"/>
</dbReference>
<dbReference type="UniPathway" id="UPA00028">
    <property type="reaction ID" value="UER00004"/>
</dbReference>
<dbReference type="SUPFAM" id="SSF51735">
    <property type="entry name" value="NAD(P)-binding Rossmann-fold domains"/>
    <property type="match status" value="1"/>
</dbReference>
<name>A0A323TD15_9BACI</name>
<evidence type="ECO:0000259" key="5">
    <source>
        <dbReference type="Pfam" id="PF02558"/>
    </source>
</evidence>
<keyword evidence="3 4" id="KW-0560">Oxidoreductase</keyword>
<comment type="function">
    <text evidence="4">Catalyzes the NADPH-dependent reduction of ketopantoate into pantoic acid.</text>
</comment>
<dbReference type="FunFam" id="1.10.1040.10:FF:000017">
    <property type="entry name" value="2-dehydropantoate 2-reductase"/>
    <property type="match status" value="1"/>
</dbReference>
<dbReference type="NCBIfam" id="TIGR00745">
    <property type="entry name" value="apbA_panE"/>
    <property type="match status" value="1"/>
</dbReference>